<dbReference type="InterPro" id="IPR000629">
    <property type="entry name" value="RNA-helicase_DEAD-box_CS"/>
</dbReference>
<name>A0A8H9M4F5_9BURK</name>
<dbReference type="Pfam" id="PF00271">
    <property type="entry name" value="Helicase_C"/>
    <property type="match status" value="1"/>
</dbReference>
<keyword evidence="2 7" id="KW-0378">Hydrolase</keyword>
<feature type="short sequence motif" description="Q motif" evidence="6">
    <location>
        <begin position="9"/>
        <end position="37"/>
    </location>
</feature>
<dbReference type="InterPro" id="IPR001650">
    <property type="entry name" value="Helicase_C-like"/>
</dbReference>
<keyword evidence="3 7" id="KW-0347">Helicase</keyword>
<protein>
    <submittedName>
        <fullName evidence="11">ATP-dependent RNA helicase</fullName>
    </submittedName>
</protein>
<proteinExistence type="inferred from homology"/>
<dbReference type="SMART" id="SM00490">
    <property type="entry name" value="HELICc"/>
    <property type="match status" value="1"/>
</dbReference>
<dbReference type="PANTHER" id="PTHR47959:SF1">
    <property type="entry name" value="ATP-DEPENDENT RNA HELICASE DBPA"/>
    <property type="match status" value="1"/>
</dbReference>
<gene>
    <name evidence="11" type="primary">dbpA</name>
    <name evidence="11" type="ORF">GCM10010096_08860</name>
</gene>
<dbReference type="GO" id="GO:0005829">
    <property type="term" value="C:cytosol"/>
    <property type="evidence" value="ECO:0007669"/>
    <property type="project" value="TreeGrafter"/>
</dbReference>
<dbReference type="GO" id="GO:0003676">
    <property type="term" value="F:nucleic acid binding"/>
    <property type="evidence" value="ECO:0007669"/>
    <property type="project" value="InterPro"/>
</dbReference>
<dbReference type="Gene3D" id="3.40.50.300">
    <property type="entry name" value="P-loop containing nucleotide triphosphate hydrolases"/>
    <property type="match status" value="2"/>
</dbReference>
<dbReference type="SMART" id="SM00487">
    <property type="entry name" value="DEXDc"/>
    <property type="match status" value="1"/>
</dbReference>
<dbReference type="InterPro" id="IPR012677">
    <property type="entry name" value="Nucleotide-bd_a/b_plait_sf"/>
</dbReference>
<dbReference type="InterPro" id="IPR014014">
    <property type="entry name" value="RNA_helicase_DEAD_Q_motif"/>
</dbReference>
<comment type="similarity">
    <text evidence="5 7">Belongs to the DEAD box helicase family.</text>
</comment>
<dbReference type="Proteomes" id="UP000608923">
    <property type="component" value="Unassembled WGS sequence"/>
</dbReference>
<dbReference type="CDD" id="cd00268">
    <property type="entry name" value="DEADc"/>
    <property type="match status" value="1"/>
</dbReference>
<dbReference type="InterPro" id="IPR011545">
    <property type="entry name" value="DEAD/DEAH_box_helicase_dom"/>
</dbReference>
<dbReference type="GO" id="GO:0016787">
    <property type="term" value="F:hydrolase activity"/>
    <property type="evidence" value="ECO:0007669"/>
    <property type="project" value="UniProtKB-KW"/>
</dbReference>
<feature type="domain" description="DEAD-box RNA helicase Q" evidence="10">
    <location>
        <begin position="9"/>
        <end position="37"/>
    </location>
</feature>
<dbReference type="InterPro" id="IPR005580">
    <property type="entry name" value="DbpA/CsdA_RNA-bd_dom"/>
</dbReference>
<dbReference type="InterPro" id="IPR050079">
    <property type="entry name" value="DEAD_box_RNA_helicase"/>
</dbReference>
<evidence type="ECO:0000256" key="2">
    <source>
        <dbReference type="ARBA" id="ARBA00022801"/>
    </source>
</evidence>
<feature type="domain" description="Helicase ATP-binding" evidence="8">
    <location>
        <begin position="40"/>
        <end position="211"/>
    </location>
</feature>
<evidence type="ECO:0000256" key="6">
    <source>
        <dbReference type="PROSITE-ProRule" id="PRU00552"/>
    </source>
</evidence>
<dbReference type="GO" id="GO:0005524">
    <property type="term" value="F:ATP binding"/>
    <property type="evidence" value="ECO:0007669"/>
    <property type="project" value="UniProtKB-KW"/>
</dbReference>
<dbReference type="InterPro" id="IPR014001">
    <property type="entry name" value="Helicase_ATP-bd"/>
</dbReference>
<evidence type="ECO:0000313" key="11">
    <source>
        <dbReference type="EMBL" id="GHC40536.1"/>
    </source>
</evidence>
<dbReference type="GO" id="GO:0003724">
    <property type="term" value="F:RNA helicase activity"/>
    <property type="evidence" value="ECO:0007669"/>
    <property type="project" value="InterPro"/>
</dbReference>
<evidence type="ECO:0000313" key="12">
    <source>
        <dbReference type="Proteomes" id="UP000608923"/>
    </source>
</evidence>
<dbReference type="PROSITE" id="PS51192">
    <property type="entry name" value="HELICASE_ATP_BIND_1"/>
    <property type="match status" value="1"/>
</dbReference>
<evidence type="ECO:0000256" key="7">
    <source>
        <dbReference type="RuleBase" id="RU000492"/>
    </source>
</evidence>
<accession>A0A8H9M4F5</accession>
<dbReference type="Pfam" id="PF00270">
    <property type="entry name" value="DEAD"/>
    <property type="match status" value="1"/>
</dbReference>
<reference evidence="12" key="1">
    <citation type="journal article" date="2019" name="Int. J. Syst. Evol. Microbiol.">
        <title>The Global Catalogue of Microorganisms (GCM) 10K type strain sequencing project: providing services to taxonomists for standard genome sequencing and annotation.</title>
        <authorList>
            <consortium name="The Broad Institute Genomics Platform"/>
            <consortium name="The Broad Institute Genome Sequencing Center for Infectious Disease"/>
            <person name="Wu L."/>
            <person name="Ma J."/>
        </authorList>
    </citation>
    <scope>NUCLEOTIDE SEQUENCE [LARGE SCALE GENOMIC DNA]</scope>
    <source>
        <strain evidence="12">KCTC 42083</strain>
    </source>
</reference>
<dbReference type="PANTHER" id="PTHR47959">
    <property type="entry name" value="ATP-DEPENDENT RNA HELICASE RHLE-RELATED"/>
    <property type="match status" value="1"/>
</dbReference>
<sequence>MSSPIVPSTSFSTLPLLPALLETLDSLGFEKMTAIQEQSLPLILEGRDLIAQAKTGSGKTAAFGLGLLQTLNPGKLVPQALVICPTRELADQVTTELRRLARQIPNVRMLTLCGGVPSRPQTEALRNGAHVVVGTPGRIQDHLERGNLDLAALKTLVLDEADRMVDMGFHDDIVAIASHCPQRRQTLLFSATYPENIRKLSARFLNRPAEVKVEAQHDSSQIEQIFYEVHPEQRVSAVVTLLEHFRPASTLVFCNTKIRCQEVVEELQSEGIKALALTGDLEQRDRDETLVQFSNQSCAVLVATDVASRGLDIQNLEAVINADVTKDTEVHIHRVGRSGRGDQKGLALNLVSRNEMHSATAIEQYQGSALKWGNLKTLRAQSKEPLLAPMMTLEIQGGKKDKLRPGDLLGALTRDVGLKGDQVGKIAITDARSYVALDRRIARQYFDRIASTNIKGRLFRMRFVEDK</sequence>
<dbReference type="SUPFAM" id="SSF52540">
    <property type="entry name" value="P-loop containing nucleoside triphosphate hydrolases"/>
    <property type="match status" value="1"/>
</dbReference>
<evidence type="ECO:0000256" key="3">
    <source>
        <dbReference type="ARBA" id="ARBA00022806"/>
    </source>
</evidence>
<dbReference type="NCBIfam" id="NF008744">
    <property type="entry name" value="PRK11776.1"/>
    <property type="match status" value="1"/>
</dbReference>
<dbReference type="Pfam" id="PF03880">
    <property type="entry name" value="DbpA"/>
    <property type="match status" value="1"/>
</dbReference>
<evidence type="ECO:0000259" key="9">
    <source>
        <dbReference type="PROSITE" id="PS51194"/>
    </source>
</evidence>
<dbReference type="PROSITE" id="PS51194">
    <property type="entry name" value="HELICASE_CTER"/>
    <property type="match status" value="1"/>
</dbReference>
<dbReference type="AlphaFoldDB" id="A0A8H9M4F5"/>
<organism evidence="11 12">
    <name type="scientific">Alcaligenes pakistanensis</name>
    <dbReference type="NCBI Taxonomy" id="1482717"/>
    <lineage>
        <taxon>Bacteria</taxon>
        <taxon>Pseudomonadati</taxon>
        <taxon>Pseudomonadota</taxon>
        <taxon>Betaproteobacteria</taxon>
        <taxon>Burkholderiales</taxon>
        <taxon>Alcaligenaceae</taxon>
        <taxon>Alcaligenes</taxon>
    </lineage>
</organism>
<dbReference type="EMBL" id="BMZN01000001">
    <property type="protein sequence ID" value="GHC40536.1"/>
    <property type="molecule type" value="Genomic_DNA"/>
</dbReference>
<dbReference type="InterPro" id="IPR044742">
    <property type="entry name" value="DEAD/DEAH_RhlB"/>
</dbReference>
<dbReference type="Gene3D" id="3.30.70.330">
    <property type="match status" value="1"/>
</dbReference>
<dbReference type="CDD" id="cd18787">
    <property type="entry name" value="SF2_C_DEAD"/>
    <property type="match status" value="1"/>
</dbReference>
<keyword evidence="12" id="KW-1185">Reference proteome</keyword>
<evidence type="ECO:0000256" key="5">
    <source>
        <dbReference type="ARBA" id="ARBA00038437"/>
    </source>
</evidence>
<keyword evidence="4 7" id="KW-0067">ATP-binding</keyword>
<evidence type="ECO:0000259" key="10">
    <source>
        <dbReference type="PROSITE" id="PS51195"/>
    </source>
</evidence>
<evidence type="ECO:0000256" key="4">
    <source>
        <dbReference type="ARBA" id="ARBA00022840"/>
    </source>
</evidence>
<keyword evidence="1 7" id="KW-0547">Nucleotide-binding</keyword>
<evidence type="ECO:0000259" key="8">
    <source>
        <dbReference type="PROSITE" id="PS51192"/>
    </source>
</evidence>
<dbReference type="PROSITE" id="PS00039">
    <property type="entry name" value="DEAD_ATP_HELICASE"/>
    <property type="match status" value="1"/>
</dbReference>
<dbReference type="PROSITE" id="PS51195">
    <property type="entry name" value="Q_MOTIF"/>
    <property type="match status" value="1"/>
</dbReference>
<evidence type="ECO:0000256" key="1">
    <source>
        <dbReference type="ARBA" id="ARBA00022741"/>
    </source>
</evidence>
<dbReference type="InterPro" id="IPR027417">
    <property type="entry name" value="P-loop_NTPase"/>
</dbReference>
<feature type="domain" description="Helicase C-terminal" evidence="9">
    <location>
        <begin position="221"/>
        <end position="386"/>
    </location>
</feature>
<comment type="caution">
    <text evidence="11">The sequence shown here is derived from an EMBL/GenBank/DDBJ whole genome shotgun (WGS) entry which is preliminary data.</text>
</comment>